<evidence type="ECO:0000313" key="2">
    <source>
        <dbReference type="Proteomes" id="UP000694411"/>
    </source>
</evidence>
<dbReference type="Proteomes" id="UP000694411">
    <property type="component" value="Chromosome 10"/>
</dbReference>
<dbReference type="AlphaFoldDB" id="A0A8D2ER06"/>
<name>A0A8D2ER06_THEGE</name>
<evidence type="ECO:0000313" key="1">
    <source>
        <dbReference type="Ensembl" id="ENSTGEP00000012407.1"/>
    </source>
</evidence>
<proteinExistence type="predicted"/>
<reference evidence="1" key="1">
    <citation type="submission" date="2018-05" db="EMBL/GenBank/DDBJ databases">
        <title>Whole genome of Theropithecus gelada.</title>
        <authorList>
            <person name="Chiou K.L."/>
            <person name="Snyder-Mackler N."/>
        </authorList>
    </citation>
    <scope>NUCLEOTIDE SEQUENCE [LARGE SCALE GENOMIC DNA]</scope>
</reference>
<sequence length="142" mass="15110">MATPTAARVTVMRRALRLVCVTPSQDSATVRRMCRAPDVTSAALGPSPWMLPTPRVAPAASVLGPRSAAGARPTPARRCACRTEGSAFSGRAYVGLDARWGAVGRARWLKPVIPALWEAETGGSRGQEIETILANTVKPRLY</sequence>
<accession>A0A8D2ER06</accession>
<reference evidence="1" key="3">
    <citation type="submission" date="2025-09" db="UniProtKB">
        <authorList>
            <consortium name="Ensembl"/>
        </authorList>
    </citation>
    <scope>IDENTIFICATION</scope>
</reference>
<protein>
    <submittedName>
        <fullName evidence="1">Uncharacterized protein</fullName>
    </submittedName>
</protein>
<organism evidence="1 2">
    <name type="scientific">Theropithecus gelada</name>
    <name type="common">Gelada baboon</name>
    <dbReference type="NCBI Taxonomy" id="9565"/>
    <lineage>
        <taxon>Eukaryota</taxon>
        <taxon>Metazoa</taxon>
        <taxon>Chordata</taxon>
        <taxon>Craniata</taxon>
        <taxon>Vertebrata</taxon>
        <taxon>Euteleostomi</taxon>
        <taxon>Mammalia</taxon>
        <taxon>Eutheria</taxon>
        <taxon>Euarchontoglires</taxon>
        <taxon>Primates</taxon>
        <taxon>Haplorrhini</taxon>
        <taxon>Catarrhini</taxon>
        <taxon>Cercopithecidae</taxon>
        <taxon>Cercopithecinae</taxon>
        <taxon>Theropithecus</taxon>
    </lineage>
</organism>
<reference evidence="1" key="2">
    <citation type="submission" date="2025-08" db="UniProtKB">
        <authorList>
            <consortium name="Ensembl"/>
        </authorList>
    </citation>
    <scope>IDENTIFICATION</scope>
</reference>
<dbReference type="Ensembl" id="ENSTGET00000014919.1">
    <property type="protein sequence ID" value="ENSTGEP00000012407.1"/>
    <property type="gene ID" value="ENSTGEG00000010128.1"/>
</dbReference>
<keyword evidence="2" id="KW-1185">Reference proteome</keyword>